<evidence type="ECO:0000313" key="4">
    <source>
        <dbReference type="Proteomes" id="UP000697330"/>
    </source>
</evidence>
<keyword evidence="2" id="KW-0812">Transmembrane</keyword>
<evidence type="ECO:0000313" key="3">
    <source>
        <dbReference type="EMBL" id="HJF46182.1"/>
    </source>
</evidence>
<evidence type="ECO:0000256" key="1">
    <source>
        <dbReference type="SAM" id="MobiDB-lite"/>
    </source>
</evidence>
<organism evidence="3 4">
    <name type="scientific">Thermophilibacter provencensis</name>
    <dbReference type="NCBI Taxonomy" id="1852386"/>
    <lineage>
        <taxon>Bacteria</taxon>
        <taxon>Bacillati</taxon>
        <taxon>Actinomycetota</taxon>
        <taxon>Coriobacteriia</taxon>
        <taxon>Coriobacteriales</taxon>
        <taxon>Atopobiaceae</taxon>
        <taxon>Thermophilibacter</taxon>
    </lineage>
</organism>
<comment type="caution">
    <text evidence="3">The sequence shown here is derived from an EMBL/GenBank/DDBJ whole genome shotgun (WGS) entry which is preliminary data.</text>
</comment>
<dbReference type="AlphaFoldDB" id="A0A921GH08"/>
<sequence>MALDTSNWTRDDLIREARLQTDAIQRLNVWLRIGYSLVAAGFIVGYWGFYGGGGTGFGVLGVALLVVGALVSVVLKVGTTNAKKNVRNILAAAGVDLDEWAREHGRDKGGEKNAKGEKNSGKAR</sequence>
<reference evidence="3" key="2">
    <citation type="submission" date="2021-09" db="EMBL/GenBank/DDBJ databases">
        <authorList>
            <person name="Gilroy R."/>
        </authorList>
    </citation>
    <scope>NUCLEOTIDE SEQUENCE</scope>
    <source>
        <strain evidence="3">CHK124-7917</strain>
    </source>
</reference>
<evidence type="ECO:0000256" key="2">
    <source>
        <dbReference type="SAM" id="Phobius"/>
    </source>
</evidence>
<feature type="transmembrane region" description="Helical" evidence="2">
    <location>
        <begin position="55"/>
        <end position="75"/>
    </location>
</feature>
<feature type="transmembrane region" description="Helical" evidence="2">
    <location>
        <begin position="29"/>
        <end position="49"/>
    </location>
</feature>
<name>A0A921GH08_9ACTN</name>
<reference evidence="3" key="1">
    <citation type="journal article" date="2021" name="PeerJ">
        <title>Extensive microbial diversity within the chicken gut microbiome revealed by metagenomics and culture.</title>
        <authorList>
            <person name="Gilroy R."/>
            <person name="Ravi A."/>
            <person name="Getino M."/>
            <person name="Pursley I."/>
            <person name="Horton D.L."/>
            <person name="Alikhan N.F."/>
            <person name="Baker D."/>
            <person name="Gharbi K."/>
            <person name="Hall N."/>
            <person name="Watson M."/>
            <person name="Adriaenssens E.M."/>
            <person name="Foster-Nyarko E."/>
            <person name="Jarju S."/>
            <person name="Secka A."/>
            <person name="Antonio M."/>
            <person name="Oren A."/>
            <person name="Chaudhuri R.R."/>
            <person name="La Ragione R."/>
            <person name="Hildebrand F."/>
            <person name="Pallen M.J."/>
        </authorList>
    </citation>
    <scope>NUCLEOTIDE SEQUENCE</scope>
    <source>
        <strain evidence="3">CHK124-7917</strain>
    </source>
</reference>
<protein>
    <recommendedName>
        <fullName evidence="5">DUF202 domain-containing protein</fullName>
    </recommendedName>
</protein>
<accession>A0A921GH08</accession>
<keyword evidence="2" id="KW-1133">Transmembrane helix</keyword>
<dbReference type="EMBL" id="DYWQ01000159">
    <property type="protein sequence ID" value="HJF46182.1"/>
    <property type="molecule type" value="Genomic_DNA"/>
</dbReference>
<proteinExistence type="predicted"/>
<evidence type="ECO:0008006" key="5">
    <source>
        <dbReference type="Google" id="ProtNLM"/>
    </source>
</evidence>
<gene>
    <name evidence="3" type="ORF">K8U72_10470</name>
</gene>
<feature type="region of interest" description="Disordered" evidence="1">
    <location>
        <begin position="103"/>
        <end position="124"/>
    </location>
</feature>
<dbReference type="Proteomes" id="UP000697330">
    <property type="component" value="Unassembled WGS sequence"/>
</dbReference>
<keyword evidence="2" id="KW-0472">Membrane</keyword>
<dbReference type="RefSeq" id="WP_274959734.1">
    <property type="nucleotide sequence ID" value="NZ_DYWQ01000159.1"/>
</dbReference>